<keyword evidence="6 7" id="KW-0472">Membrane</keyword>
<proteinExistence type="predicted"/>
<keyword evidence="2" id="KW-0813">Transport</keyword>
<dbReference type="Gene3D" id="1.20.1250.20">
    <property type="entry name" value="MFS general substrate transporter like domains"/>
    <property type="match status" value="1"/>
</dbReference>
<feature type="transmembrane region" description="Helical" evidence="7">
    <location>
        <begin position="314"/>
        <end position="335"/>
    </location>
</feature>
<dbReference type="Gene3D" id="1.20.1720.10">
    <property type="entry name" value="Multidrug resistance protein D"/>
    <property type="match status" value="1"/>
</dbReference>
<keyword evidence="3" id="KW-1003">Cell membrane</keyword>
<sequence>MTDTLVKPPQQAGSTDSTARRGILLVFAGLMVTMLLASLDQTIFSTALPTIVGDLHGVSLQLWVTTAYILAETIVLPVYGKLGDLMGRKNIFIIAIAIFILGSIVGGLATNMGTLITGRAIEGLGGGGLMILAQAIIADVVPARERGKYMGIMGGVFAFSSVAGPLLGGFFTDGIGWRWAFWMNVPLGLLAIASAVFFLKLPKREDQGKPKIDIWGMTLLAIASVSLVLATTWGGNQYDWISWQILGLFGVLVVAGVAFVLVERKTAEPVMPLHLFKEKNFVFTTAATLVIGIAMFGSIAYIPTYLQMVTGSNATQAGFLLIPMMAGLLVTSVISGQIVSKTGRYKFFPIVGMVITAGALALMSTMTSTTPIFVMCLYFAMMGVGLGLAMQILTLIVQNTFPLREVGTATASNNYFRQIGASLGAAVVGSLFVSKLTGLLTDRLPASASSATGSTNSLTPEIVKNLPAGIKSLVISSYADALTPIFLLMVPLVLLAAVLLFFVTEKPLATTLDRSPVAESLATGSVPTVAMPADSAVASATGGSGVAPAAGGSAVREARAADADTVPSGS</sequence>
<reference evidence="10" key="1">
    <citation type="journal article" date="2019" name="Int. J. Syst. Evol. Microbiol.">
        <title>The Global Catalogue of Microorganisms (GCM) 10K type strain sequencing project: providing services to taxonomists for standard genome sequencing and annotation.</title>
        <authorList>
            <consortium name="The Broad Institute Genomics Platform"/>
            <consortium name="The Broad Institute Genome Sequencing Center for Infectious Disease"/>
            <person name="Wu L."/>
            <person name="Ma J."/>
        </authorList>
    </citation>
    <scope>NUCLEOTIDE SEQUENCE [LARGE SCALE GENOMIC DNA]</scope>
    <source>
        <strain evidence="10">JCM 18956</strain>
    </source>
</reference>
<name>A0ABP8W5S9_9MICO</name>
<feature type="transmembrane region" description="Helical" evidence="7">
    <location>
        <begin position="59"/>
        <end position="79"/>
    </location>
</feature>
<gene>
    <name evidence="9" type="ORF">GCM10025780_28880</name>
</gene>
<feature type="transmembrane region" description="Helical" evidence="7">
    <location>
        <begin position="214"/>
        <end position="234"/>
    </location>
</feature>
<feature type="transmembrane region" description="Helical" evidence="7">
    <location>
        <begin position="481"/>
        <end position="504"/>
    </location>
</feature>
<comment type="subcellular location">
    <subcellularLocation>
        <location evidence="1">Cell membrane</location>
        <topology evidence="1">Multi-pass membrane protein</topology>
    </subcellularLocation>
</comment>
<evidence type="ECO:0000256" key="1">
    <source>
        <dbReference type="ARBA" id="ARBA00004651"/>
    </source>
</evidence>
<dbReference type="RefSeq" id="WP_345376627.1">
    <property type="nucleotide sequence ID" value="NZ_BAABLM010000006.1"/>
</dbReference>
<dbReference type="InterPro" id="IPR020846">
    <property type="entry name" value="MFS_dom"/>
</dbReference>
<comment type="caution">
    <text evidence="9">The sequence shown here is derived from an EMBL/GenBank/DDBJ whole genome shotgun (WGS) entry which is preliminary data.</text>
</comment>
<evidence type="ECO:0000256" key="3">
    <source>
        <dbReference type="ARBA" id="ARBA00022475"/>
    </source>
</evidence>
<feature type="domain" description="Major facilitator superfamily (MFS) profile" evidence="8">
    <location>
        <begin position="26"/>
        <end position="508"/>
    </location>
</feature>
<evidence type="ECO:0000256" key="4">
    <source>
        <dbReference type="ARBA" id="ARBA00022692"/>
    </source>
</evidence>
<evidence type="ECO:0000256" key="7">
    <source>
        <dbReference type="SAM" id="Phobius"/>
    </source>
</evidence>
<feature type="transmembrane region" description="Helical" evidence="7">
    <location>
        <begin position="21"/>
        <end position="39"/>
    </location>
</feature>
<feature type="transmembrane region" description="Helical" evidence="7">
    <location>
        <begin position="179"/>
        <end position="202"/>
    </location>
</feature>
<dbReference type="PANTHER" id="PTHR23501">
    <property type="entry name" value="MAJOR FACILITATOR SUPERFAMILY"/>
    <property type="match status" value="1"/>
</dbReference>
<dbReference type="NCBIfam" id="TIGR00711">
    <property type="entry name" value="efflux_EmrB"/>
    <property type="match status" value="1"/>
</dbReference>
<dbReference type="InterPro" id="IPR036259">
    <property type="entry name" value="MFS_trans_sf"/>
</dbReference>
<dbReference type="PRINTS" id="PR01036">
    <property type="entry name" value="TCRTETB"/>
</dbReference>
<dbReference type="EMBL" id="BAABLM010000006">
    <property type="protein sequence ID" value="GAA4681722.1"/>
    <property type="molecule type" value="Genomic_DNA"/>
</dbReference>
<dbReference type="Proteomes" id="UP001501295">
    <property type="component" value="Unassembled WGS sequence"/>
</dbReference>
<accession>A0ABP8W5S9</accession>
<feature type="transmembrane region" description="Helical" evidence="7">
    <location>
        <begin position="281"/>
        <end position="302"/>
    </location>
</feature>
<dbReference type="PROSITE" id="PS50850">
    <property type="entry name" value="MFS"/>
    <property type="match status" value="1"/>
</dbReference>
<feature type="transmembrane region" description="Helical" evidence="7">
    <location>
        <begin position="116"/>
        <end position="137"/>
    </location>
</feature>
<evidence type="ECO:0000313" key="10">
    <source>
        <dbReference type="Proteomes" id="UP001501295"/>
    </source>
</evidence>
<protein>
    <submittedName>
        <fullName evidence="9">MDR family MFS transporter</fullName>
    </submittedName>
</protein>
<dbReference type="SUPFAM" id="SSF103473">
    <property type="entry name" value="MFS general substrate transporter"/>
    <property type="match status" value="1"/>
</dbReference>
<feature type="transmembrane region" description="Helical" evidence="7">
    <location>
        <begin position="372"/>
        <end position="397"/>
    </location>
</feature>
<feature type="transmembrane region" description="Helical" evidence="7">
    <location>
        <begin position="347"/>
        <end position="366"/>
    </location>
</feature>
<keyword evidence="4 7" id="KW-0812">Transmembrane</keyword>
<dbReference type="InterPro" id="IPR004638">
    <property type="entry name" value="EmrB-like"/>
</dbReference>
<feature type="transmembrane region" description="Helical" evidence="7">
    <location>
        <begin position="418"/>
        <end position="440"/>
    </location>
</feature>
<evidence type="ECO:0000256" key="2">
    <source>
        <dbReference type="ARBA" id="ARBA00022448"/>
    </source>
</evidence>
<dbReference type="InterPro" id="IPR011701">
    <property type="entry name" value="MFS"/>
</dbReference>
<evidence type="ECO:0000256" key="5">
    <source>
        <dbReference type="ARBA" id="ARBA00022989"/>
    </source>
</evidence>
<dbReference type="CDD" id="cd17502">
    <property type="entry name" value="MFS_Azr1_MDR_like"/>
    <property type="match status" value="1"/>
</dbReference>
<evidence type="ECO:0000256" key="6">
    <source>
        <dbReference type="ARBA" id="ARBA00023136"/>
    </source>
</evidence>
<evidence type="ECO:0000313" key="9">
    <source>
        <dbReference type="EMBL" id="GAA4681722.1"/>
    </source>
</evidence>
<dbReference type="PANTHER" id="PTHR23501:SF197">
    <property type="entry name" value="COMD"/>
    <property type="match status" value="1"/>
</dbReference>
<feature type="transmembrane region" description="Helical" evidence="7">
    <location>
        <begin position="240"/>
        <end position="261"/>
    </location>
</feature>
<feature type="transmembrane region" description="Helical" evidence="7">
    <location>
        <begin position="149"/>
        <end position="167"/>
    </location>
</feature>
<evidence type="ECO:0000259" key="8">
    <source>
        <dbReference type="PROSITE" id="PS50850"/>
    </source>
</evidence>
<feature type="transmembrane region" description="Helical" evidence="7">
    <location>
        <begin position="91"/>
        <end position="110"/>
    </location>
</feature>
<organism evidence="9 10">
    <name type="scientific">Frondihabitans cladoniiphilus</name>
    <dbReference type="NCBI Taxonomy" id="715785"/>
    <lineage>
        <taxon>Bacteria</taxon>
        <taxon>Bacillati</taxon>
        <taxon>Actinomycetota</taxon>
        <taxon>Actinomycetes</taxon>
        <taxon>Micrococcales</taxon>
        <taxon>Microbacteriaceae</taxon>
        <taxon>Frondihabitans</taxon>
    </lineage>
</organism>
<dbReference type="Pfam" id="PF07690">
    <property type="entry name" value="MFS_1"/>
    <property type="match status" value="1"/>
</dbReference>
<keyword evidence="5 7" id="KW-1133">Transmembrane helix</keyword>
<keyword evidence="10" id="KW-1185">Reference proteome</keyword>